<dbReference type="OrthoDB" id="9806785at2"/>
<feature type="transmembrane region" description="Helical" evidence="5">
    <location>
        <begin position="150"/>
        <end position="176"/>
    </location>
</feature>
<sequence>MLSVSRLFPLLAIAVSLLAWHDPAPLVSWRDAIVPLLMLVMFCMGLTLRWQDFRRVWSKPLPIAIGVTLQFLLMPLLAWALASAMALPPDLTIGLILVGACAGGTASNVITYLAGGDVALSVSMTLVSTLLGVVLTPALVWLYASADIQVAPMAMIMTLAQLVLLPIIAGVLCNRWLPALTKALHRHLADIASAIILIIIAIIVALNAEQLSTVGITVVLAVVLHNLLGLACAYVVARLTGQTEVAARTIAIEVGMQNSGLGVALAMKYYSPMAALPGALFSIWHNLSGSALASWWQFQTRKKIATRLRQSQ</sequence>
<dbReference type="Gene3D" id="1.20.1530.20">
    <property type="match status" value="1"/>
</dbReference>
<organism evidence="6 7">
    <name type="scientific">Bacterioplanes sanyensis</name>
    <dbReference type="NCBI Taxonomy" id="1249553"/>
    <lineage>
        <taxon>Bacteria</taxon>
        <taxon>Pseudomonadati</taxon>
        <taxon>Pseudomonadota</taxon>
        <taxon>Gammaproteobacteria</taxon>
        <taxon>Oceanospirillales</taxon>
        <taxon>Oceanospirillaceae</taxon>
        <taxon>Bacterioplanes</taxon>
    </lineage>
</organism>
<proteinExistence type="predicted"/>
<evidence type="ECO:0000313" key="7">
    <source>
        <dbReference type="Proteomes" id="UP000202440"/>
    </source>
</evidence>
<keyword evidence="2 5" id="KW-0812">Transmembrane</keyword>
<evidence type="ECO:0000313" key="6">
    <source>
        <dbReference type="EMBL" id="ASP39301.1"/>
    </source>
</evidence>
<evidence type="ECO:0000256" key="1">
    <source>
        <dbReference type="ARBA" id="ARBA00004141"/>
    </source>
</evidence>
<evidence type="ECO:0000256" key="5">
    <source>
        <dbReference type="SAM" id="Phobius"/>
    </source>
</evidence>
<accession>A0A222FLN9</accession>
<evidence type="ECO:0000256" key="2">
    <source>
        <dbReference type="ARBA" id="ARBA00022692"/>
    </source>
</evidence>
<dbReference type="InterPro" id="IPR038770">
    <property type="entry name" value="Na+/solute_symporter_sf"/>
</dbReference>
<feature type="transmembrane region" description="Helical" evidence="5">
    <location>
        <begin position="214"/>
        <end position="237"/>
    </location>
</feature>
<keyword evidence="3 5" id="KW-1133">Transmembrane helix</keyword>
<dbReference type="EMBL" id="CP022530">
    <property type="protein sequence ID" value="ASP39301.1"/>
    <property type="molecule type" value="Genomic_DNA"/>
</dbReference>
<keyword evidence="4 5" id="KW-0472">Membrane</keyword>
<feature type="transmembrane region" description="Helical" evidence="5">
    <location>
        <begin position="33"/>
        <end position="51"/>
    </location>
</feature>
<dbReference type="InterPro" id="IPR002657">
    <property type="entry name" value="BilAc:Na_symport/Acr3"/>
</dbReference>
<evidence type="ECO:0000256" key="3">
    <source>
        <dbReference type="ARBA" id="ARBA00022989"/>
    </source>
</evidence>
<name>A0A222FLN9_9GAMM</name>
<dbReference type="Proteomes" id="UP000202440">
    <property type="component" value="Chromosome"/>
</dbReference>
<reference evidence="6 7" key="1">
    <citation type="submission" date="2017-07" db="EMBL/GenBank/DDBJ databases">
        <title>Annotated genome sequence of Bacterioplanes sanyensis isolated from Red Sea.</title>
        <authorList>
            <person name="Rehman Z.U."/>
        </authorList>
    </citation>
    <scope>NUCLEOTIDE SEQUENCE [LARGE SCALE GENOMIC DNA]</scope>
    <source>
        <strain evidence="6 7">NV9</strain>
    </source>
</reference>
<comment type="subcellular location">
    <subcellularLocation>
        <location evidence="1">Membrane</location>
        <topology evidence="1">Multi-pass membrane protein</topology>
    </subcellularLocation>
</comment>
<dbReference type="KEGG" id="bsan:CHH28_11710"/>
<feature type="transmembrane region" description="Helical" evidence="5">
    <location>
        <begin position="126"/>
        <end position="144"/>
    </location>
</feature>
<gene>
    <name evidence="6" type="ORF">CHH28_11710</name>
</gene>
<dbReference type="AlphaFoldDB" id="A0A222FLN9"/>
<dbReference type="InterPro" id="IPR004710">
    <property type="entry name" value="Bilac:Na_transpt"/>
</dbReference>
<dbReference type="RefSeq" id="WP_094060481.1">
    <property type="nucleotide sequence ID" value="NZ_CP022530.1"/>
</dbReference>
<dbReference type="PANTHER" id="PTHR10361">
    <property type="entry name" value="SODIUM-BILE ACID COTRANSPORTER"/>
    <property type="match status" value="1"/>
</dbReference>
<evidence type="ECO:0000256" key="4">
    <source>
        <dbReference type="ARBA" id="ARBA00023136"/>
    </source>
</evidence>
<dbReference type="GO" id="GO:0016020">
    <property type="term" value="C:membrane"/>
    <property type="evidence" value="ECO:0007669"/>
    <property type="project" value="UniProtKB-SubCell"/>
</dbReference>
<keyword evidence="7" id="KW-1185">Reference proteome</keyword>
<protein>
    <submittedName>
        <fullName evidence="6">Bile acid:sodium symporter</fullName>
    </submittedName>
</protein>
<feature type="transmembrane region" description="Helical" evidence="5">
    <location>
        <begin position="63"/>
        <end position="87"/>
    </location>
</feature>
<dbReference type="PANTHER" id="PTHR10361:SF28">
    <property type="entry name" value="P3 PROTEIN-RELATED"/>
    <property type="match status" value="1"/>
</dbReference>
<feature type="transmembrane region" description="Helical" evidence="5">
    <location>
        <begin position="93"/>
        <end position="114"/>
    </location>
</feature>
<feature type="transmembrane region" description="Helical" evidence="5">
    <location>
        <begin position="188"/>
        <end position="208"/>
    </location>
</feature>
<dbReference type="Pfam" id="PF01758">
    <property type="entry name" value="SBF"/>
    <property type="match status" value="1"/>
</dbReference>